<evidence type="ECO:0000256" key="3">
    <source>
        <dbReference type="ARBA" id="ARBA00012729"/>
    </source>
</evidence>
<comment type="subcellular location">
    <subcellularLocation>
        <location evidence="2">Membrane</location>
    </subcellularLocation>
</comment>
<keyword evidence="9" id="KW-0325">Glycoprotein</keyword>
<feature type="domain" description="GH16" evidence="16">
    <location>
        <begin position="27"/>
        <end position="255"/>
    </location>
</feature>
<evidence type="ECO:0000259" key="16">
    <source>
        <dbReference type="PROSITE" id="PS51762"/>
    </source>
</evidence>
<evidence type="ECO:0000256" key="12">
    <source>
        <dbReference type="ARBA" id="ARBA00038074"/>
    </source>
</evidence>
<dbReference type="Pfam" id="PF00722">
    <property type="entry name" value="Glyco_hydro_16"/>
    <property type="match status" value="1"/>
</dbReference>
<keyword evidence="7" id="KW-0378">Hydrolase</keyword>
<protein>
    <recommendedName>
        <fullName evidence="3">chitinase</fullName>
        <ecNumber evidence="3">3.2.1.14</ecNumber>
    </recommendedName>
</protein>
<proteinExistence type="inferred from homology"/>
<dbReference type="GO" id="GO:0016020">
    <property type="term" value="C:membrane"/>
    <property type="evidence" value="ECO:0007669"/>
    <property type="project" value="UniProtKB-SubCell"/>
</dbReference>
<evidence type="ECO:0000256" key="14">
    <source>
        <dbReference type="SAM" id="Phobius"/>
    </source>
</evidence>
<evidence type="ECO:0000256" key="11">
    <source>
        <dbReference type="ARBA" id="ARBA00023316"/>
    </source>
</evidence>
<dbReference type="EC" id="3.2.1.14" evidence="3"/>
<feature type="signal peptide" evidence="15">
    <location>
        <begin position="1"/>
        <end position="25"/>
    </location>
</feature>
<evidence type="ECO:0000256" key="15">
    <source>
        <dbReference type="SAM" id="SignalP"/>
    </source>
</evidence>
<keyword evidence="8 14" id="KW-0472">Membrane</keyword>
<keyword evidence="5" id="KW-0808">Transferase</keyword>
<evidence type="ECO:0000256" key="2">
    <source>
        <dbReference type="ARBA" id="ARBA00004370"/>
    </source>
</evidence>
<dbReference type="PANTHER" id="PTHR10963:SF27">
    <property type="entry name" value="GLYCOSIDASE-RELATED"/>
    <property type="match status" value="1"/>
</dbReference>
<dbReference type="PROSITE" id="PS51762">
    <property type="entry name" value="GH16_2"/>
    <property type="match status" value="1"/>
</dbReference>
<evidence type="ECO:0000256" key="13">
    <source>
        <dbReference type="SAM" id="MobiDB-lite"/>
    </source>
</evidence>
<organism evidence="17 18">
    <name type="scientific">Pyricularia oryzae</name>
    <name type="common">Rice blast fungus</name>
    <name type="synonym">Magnaporthe oryzae</name>
    <dbReference type="NCBI Taxonomy" id="318829"/>
    <lineage>
        <taxon>Eukaryota</taxon>
        <taxon>Fungi</taxon>
        <taxon>Dikarya</taxon>
        <taxon>Ascomycota</taxon>
        <taxon>Pezizomycotina</taxon>
        <taxon>Sordariomycetes</taxon>
        <taxon>Sordariomycetidae</taxon>
        <taxon>Magnaporthales</taxon>
        <taxon>Pyriculariaceae</taxon>
        <taxon>Pyricularia</taxon>
    </lineage>
</organism>
<evidence type="ECO:0000256" key="10">
    <source>
        <dbReference type="ARBA" id="ARBA00023295"/>
    </source>
</evidence>
<feature type="region of interest" description="Disordered" evidence="13">
    <location>
        <begin position="404"/>
        <end position="516"/>
    </location>
</feature>
<keyword evidence="11" id="KW-0961">Cell wall biogenesis/degradation</keyword>
<evidence type="ECO:0000256" key="7">
    <source>
        <dbReference type="ARBA" id="ARBA00022801"/>
    </source>
</evidence>
<evidence type="ECO:0000256" key="6">
    <source>
        <dbReference type="ARBA" id="ARBA00022729"/>
    </source>
</evidence>
<dbReference type="SUPFAM" id="SSF49899">
    <property type="entry name" value="Concanavalin A-like lectins/glucanases"/>
    <property type="match status" value="1"/>
</dbReference>
<dbReference type="AlphaFoldDB" id="A0A4P7NUV7"/>
<dbReference type="InterPro" id="IPR050546">
    <property type="entry name" value="Glycosyl_Hydrlase_16"/>
</dbReference>
<evidence type="ECO:0000256" key="4">
    <source>
        <dbReference type="ARBA" id="ARBA00022676"/>
    </source>
</evidence>
<dbReference type="CDD" id="cd02183">
    <property type="entry name" value="GH16_fungal_CRH1_transglycosylase"/>
    <property type="match status" value="1"/>
</dbReference>
<evidence type="ECO:0000256" key="8">
    <source>
        <dbReference type="ARBA" id="ARBA00023136"/>
    </source>
</evidence>
<name>A0A4P7NUV7_PYROR</name>
<feature type="chain" id="PRO_5043658051" description="chitinase" evidence="15">
    <location>
        <begin position="26"/>
        <end position="516"/>
    </location>
</feature>
<dbReference type="GO" id="GO:0016757">
    <property type="term" value="F:glycosyltransferase activity"/>
    <property type="evidence" value="ECO:0007669"/>
    <property type="project" value="UniProtKB-KW"/>
</dbReference>
<dbReference type="GO" id="GO:0031505">
    <property type="term" value="P:fungal-type cell wall organization"/>
    <property type="evidence" value="ECO:0007669"/>
    <property type="project" value="TreeGrafter"/>
</dbReference>
<keyword evidence="4" id="KW-0328">Glycosyltransferase</keyword>
<accession>A0A4P7NUV7</accession>
<dbReference type="GO" id="GO:0009277">
    <property type="term" value="C:fungal-type cell wall"/>
    <property type="evidence" value="ECO:0007669"/>
    <property type="project" value="TreeGrafter"/>
</dbReference>
<evidence type="ECO:0000256" key="5">
    <source>
        <dbReference type="ARBA" id="ARBA00022679"/>
    </source>
</evidence>
<evidence type="ECO:0000313" key="18">
    <source>
        <dbReference type="Proteomes" id="UP000294847"/>
    </source>
</evidence>
<comment type="catalytic activity">
    <reaction evidence="1">
        <text>Random endo-hydrolysis of N-acetyl-beta-D-glucosaminide (1-&gt;4)-beta-linkages in chitin and chitodextrins.</text>
        <dbReference type="EC" id="3.2.1.14"/>
    </reaction>
</comment>
<dbReference type="Gene3D" id="2.60.120.200">
    <property type="match status" value="1"/>
</dbReference>
<dbReference type="GO" id="GO:0008843">
    <property type="term" value="F:endochitinase activity"/>
    <property type="evidence" value="ECO:0007669"/>
    <property type="project" value="UniProtKB-EC"/>
</dbReference>
<feature type="transmembrane region" description="Helical" evidence="14">
    <location>
        <begin position="306"/>
        <end position="326"/>
    </location>
</feature>
<evidence type="ECO:0000256" key="1">
    <source>
        <dbReference type="ARBA" id="ARBA00000822"/>
    </source>
</evidence>
<dbReference type="EMBL" id="CP034210">
    <property type="protein sequence ID" value="QBZ66202.1"/>
    <property type="molecule type" value="Genomic_DNA"/>
</dbReference>
<keyword evidence="10" id="KW-0326">Glycosidase</keyword>
<reference evidence="17 18" key="1">
    <citation type="journal article" date="2019" name="Mol. Biol. Evol.">
        <title>Blast fungal genomes show frequent chromosomal changes, gene gains and losses, and effector gene turnover.</title>
        <authorList>
            <person name="Gomez Luciano L.B."/>
            <person name="Jason Tsai I."/>
            <person name="Chuma I."/>
            <person name="Tosa Y."/>
            <person name="Chen Y.H."/>
            <person name="Li J.Y."/>
            <person name="Li M.Y."/>
            <person name="Jade Lu M.Y."/>
            <person name="Nakayashiki H."/>
            <person name="Li W.H."/>
        </authorList>
    </citation>
    <scope>NUCLEOTIDE SEQUENCE [LARGE SCALE GENOMIC DNA]</scope>
    <source>
        <strain evidence="17">MZ5-1-6</strain>
    </source>
</reference>
<evidence type="ECO:0000313" key="17">
    <source>
        <dbReference type="EMBL" id="QBZ66202.1"/>
    </source>
</evidence>
<dbReference type="InterPro" id="IPR013320">
    <property type="entry name" value="ConA-like_dom_sf"/>
</dbReference>
<dbReference type="InterPro" id="IPR000757">
    <property type="entry name" value="Beta-glucanase-like"/>
</dbReference>
<keyword evidence="6 15" id="KW-0732">Signal</keyword>
<dbReference type="GO" id="GO:0005975">
    <property type="term" value="P:carbohydrate metabolic process"/>
    <property type="evidence" value="ECO:0007669"/>
    <property type="project" value="InterPro"/>
</dbReference>
<dbReference type="Proteomes" id="UP000294847">
    <property type="component" value="Chromosome 7"/>
</dbReference>
<sequence>MPSRSVLSSAVALLASASLFGNAVAQVHSDCNPMQKDCPPNPAFGIAHNFVFNKSQPAWDTTVGPVTYDNENGATFTIAKQGESPTIRTQQYIFFGRVEIIMKASPGRGIISSVMLLSDNLDEIDWEFLGINNTMALTNYFGKGSEDFTNGKEIVVPGGPVQNEFHNYTIDWTKDRLQWFINGNVVRTLTPADAKNGERYPQTPCRLSLGIWAGSDPRLAQGTRDWAGGDTDFSKGPFSMHVKSTYIKDYSSGKEYAFSDRSGSYQSIKIVEGESPANKTITEALAVSPSLSERWASLTDGARTGIYIGAASFVAIIAGLFLWYFLKQRRQGKEEARLAVEREKREQMELNQFHAAGIDPDSFTVQHADSNGNPFATPAQSIHEKHGMHGSVAAVGAGAAAAPLLHNGSRTPHSPDMNDGQQQQHQYFDQPPNSGGMRSPSGPHAGYATGPGGSPRGPPSPALGSPGGYPHPDRSATAPVNRMNSPGPMNGPQRSLTNDSYRGPAGHPQQGNNGWR</sequence>
<keyword evidence="14" id="KW-0812">Transmembrane</keyword>
<gene>
    <name evidence="17" type="ORF">PoMZ_13175</name>
</gene>
<evidence type="ECO:0000256" key="9">
    <source>
        <dbReference type="ARBA" id="ARBA00023180"/>
    </source>
</evidence>
<dbReference type="VEuPathDB" id="FungiDB:M_BR32_EuGene_00060491"/>
<keyword evidence="14" id="KW-1133">Transmembrane helix</keyword>
<dbReference type="PANTHER" id="PTHR10963">
    <property type="entry name" value="GLYCOSYL HYDROLASE-RELATED"/>
    <property type="match status" value="1"/>
</dbReference>
<comment type="similarity">
    <text evidence="12">Belongs to the glycosyl hydrolase 16 family. CRH1 subfamily.</text>
</comment>